<dbReference type="EMBL" id="LAZR01015724">
    <property type="protein sequence ID" value="KKM07644.1"/>
    <property type="molecule type" value="Genomic_DNA"/>
</dbReference>
<gene>
    <name evidence="1" type="ORF">LCGC14_1731790</name>
</gene>
<comment type="caution">
    <text evidence="1">The sequence shown here is derived from an EMBL/GenBank/DDBJ whole genome shotgun (WGS) entry which is preliminary data.</text>
</comment>
<dbReference type="AlphaFoldDB" id="A0A0F9H940"/>
<protein>
    <submittedName>
        <fullName evidence="1">Uncharacterized protein</fullName>
    </submittedName>
</protein>
<evidence type="ECO:0000313" key="1">
    <source>
        <dbReference type="EMBL" id="KKM07644.1"/>
    </source>
</evidence>
<reference evidence="1" key="1">
    <citation type="journal article" date="2015" name="Nature">
        <title>Complex archaea that bridge the gap between prokaryotes and eukaryotes.</title>
        <authorList>
            <person name="Spang A."/>
            <person name="Saw J.H."/>
            <person name="Jorgensen S.L."/>
            <person name="Zaremba-Niedzwiedzka K."/>
            <person name="Martijn J."/>
            <person name="Lind A.E."/>
            <person name="van Eijk R."/>
            <person name="Schleper C."/>
            <person name="Guy L."/>
            <person name="Ettema T.J."/>
        </authorList>
    </citation>
    <scope>NUCLEOTIDE SEQUENCE</scope>
</reference>
<name>A0A0F9H940_9ZZZZ</name>
<feature type="non-terminal residue" evidence="1">
    <location>
        <position position="1"/>
    </location>
</feature>
<sequence length="77" mass="8197">AAATGGTFTITLDSGNGAAYNCLLSSTPMAAIRYIWLTNIGVTLDGEGDFQDALNFAWANDAQDEKTVGIEIIWRTP</sequence>
<proteinExistence type="predicted"/>
<accession>A0A0F9H940</accession>
<organism evidence="1">
    <name type="scientific">marine sediment metagenome</name>
    <dbReference type="NCBI Taxonomy" id="412755"/>
    <lineage>
        <taxon>unclassified sequences</taxon>
        <taxon>metagenomes</taxon>
        <taxon>ecological metagenomes</taxon>
    </lineage>
</organism>